<sequence length="128" mass="13879">MRTHTDGHVVSVVLTMERCASGGQAPIPDYRRPGVVHLLGDDSRTLCSWPVVGTSSTYEWVTHVITRSASEHFTAGGQVVTVERVNGVNMMTVQTAERAGEEDIEPSVTGRFSVDDDLILTIVEAAPR</sequence>
<evidence type="ECO:0000313" key="1">
    <source>
        <dbReference type="EMBL" id="GAA1520791.1"/>
    </source>
</evidence>
<reference evidence="1 2" key="1">
    <citation type="journal article" date="2019" name="Int. J. Syst. Evol. Microbiol.">
        <title>The Global Catalogue of Microorganisms (GCM) 10K type strain sequencing project: providing services to taxonomists for standard genome sequencing and annotation.</title>
        <authorList>
            <consortium name="The Broad Institute Genomics Platform"/>
            <consortium name="The Broad Institute Genome Sequencing Center for Infectious Disease"/>
            <person name="Wu L."/>
            <person name="Ma J."/>
        </authorList>
    </citation>
    <scope>NUCLEOTIDE SEQUENCE [LARGE SCALE GENOMIC DNA]</scope>
    <source>
        <strain evidence="1 2">JCM 14942</strain>
    </source>
</reference>
<organism evidence="1 2">
    <name type="scientific">Nocardioides humi</name>
    <dbReference type="NCBI Taxonomy" id="449461"/>
    <lineage>
        <taxon>Bacteria</taxon>
        <taxon>Bacillati</taxon>
        <taxon>Actinomycetota</taxon>
        <taxon>Actinomycetes</taxon>
        <taxon>Propionibacteriales</taxon>
        <taxon>Nocardioidaceae</taxon>
        <taxon>Nocardioides</taxon>
    </lineage>
</organism>
<gene>
    <name evidence="1" type="ORF">GCM10009788_25830</name>
</gene>
<name>A0ABN2AKT4_9ACTN</name>
<dbReference type="EMBL" id="BAAAOR010000023">
    <property type="protein sequence ID" value="GAA1520791.1"/>
    <property type="molecule type" value="Genomic_DNA"/>
</dbReference>
<proteinExistence type="predicted"/>
<comment type="caution">
    <text evidence="1">The sequence shown here is derived from an EMBL/GenBank/DDBJ whole genome shotgun (WGS) entry which is preliminary data.</text>
</comment>
<accession>A0ABN2AKT4</accession>
<evidence type="ECO:0000313" key="2">
    <source>
        <dbReference type="Proteomes" id="UP001500842"/>
    </source>
</evidence>
<protein>
    <submittedName>
        <fullName evidence="1">Uncharacterized protein</fullName>
    </submittedName>
</protein>
<keyword evidence="2" id="KW-1185">Reference proteome</keyword>
<dbReference type="Proteomes" id="UP001500842">
    <property type="component" value="Unassembled WGS sequence"/>
</dbReference>